<feature type="domain" description="Histidine kinase" evidence="9">
    <location>
        <begin position="830"/>
        <end position="943"/>
    </location>
</feature>
<organism evidence="12 13">
    <name type="scientific">Rhodotorula toruloides</name>
    <name type="common">Yeast</name>
    <name type="synonym">Rhodosporidium toruloides</name>
    <dbReference type="NCBI Taxonomy" id="5286"/>
    <lineage>
        <taxon>Eukaryota</taxon>
        <taxon>Fungi</taxon>
        <taxon>Dikarya</taxon>
        <taxon>Basidiomycota</taxon>
        <taxon>Pucciniomycotina</taxon>
        <taxon>Microbotryomycetes</taxon>
        <taxon>Sporidiobolales</taxon>
        <taxon>Sporidiobolaceae</taxon>
        <taxon>Rhodotorula</taxon>
    </lineage>
</organism>
<gene>
    <name evidence="12" type="ORF">Rt10032_c02g1107</name>
</gene>
<dbReference type="EMBL" id="BJWK01000002">
    <property type="protein sequence ID" value="GEM07090.1"/>
    <property type="molecule type" value="Genomic_DNA"/>
</dbReference>
<evidence type="ECO:0000313" key="13">
    <source>
        <dbReference type="Proteomes" id="UP000321518"/>
    </source>
</evidence>
<dbReference type="PROSITE" id="PS50885">
    <property type="entry name" value="HAMP"/>
    <property type="match status" value="6"/>
</dbReference>
<dbReference type="CDD" id="cd06225">
    <property type="entry name" value="HAMP"/>
    <property type="match status" value="5"/>
</dbReference>
<evidence type="ECO:0000259" key="10">
    <source>
        <dbReference type="PROSITE" id="PS50110"/>
    </source>
</evidence>
<dbReference type="GO" id="GO:0004673">
    <property type="term" value="F:protein histidine kinase activity"/>
    <property type="evidence" value="ECO:0007669"/>
    <property type="project" value="UniProtKB-EC"/>
</dbReference>
<reference evidence="12 13" key="1">
    <citation type="submission" date="2019-07" db="EMBL/GenBank/DDBJ databases">
        <title>Rhodotorula toruloides NBRC10032 genome sequencing.</title>
        <authorList>
            <person name="Shida Y."/>
            <person name="Takaku H."/>
            <person name="Ogasawara W."/>
            <person name="Mori K."/>
        </authorList>
    </citation>
    <scope>NUCLEOTIDE SEQUENCE [LARGE SCALE GENOMIC DNA]</scope>
    <source>
        <strain evidence="12 13">NBRC10032</strain>
    </source>
</reference>
<evidence type="ECO:0000256" key="3">
    <source>
        <dbReference type="ARBA" id="ARBA00022553"/>
    </source>
</evidence>
<feature type="domain" description="HAMP" evidence="11">
    <location>
        <begin position="327"/>
        <end position="379"/>
    </location>
</feature>
<dbReference type="SUPFAM" id="SSF52172">
    <property type="entry name" value="CheY-like"/>
    <property type="match status" value="2"/>
</dbReference>
<feature type="region of interest" description="Disordered" evidence="8">
    <location>
        <begin position="183"/>
        <end position="202"/>
    </location>
</feature>
<dbReference type="SMART" id="SM00387">
    <property type="entry name" value="HATPase_c"/>
    <property type="match status" value="1"/>
</dbReference>
<dbReference type="PROSITE" id="PS50109">
    <property type="entry name" value="HIS_KIN"/>
    <property type="match status" value="1"/>
</dbReference>
<evidence type="ECO:0000259" key="11">
    <source>
        <dbReference type="PROSITE" id="PS50885"/>
    </source>
</evidence>
<dbReference type="InterPro" id="IPR003594">
    <property type="entry name" value="HATPase_dom"/>
</dbReference>
<evidence type="ECO:0000256" key="2">
    <source>
        <dbReference type="ARBA" id="ARBA00012438"/>
    </source>
</evidence>
<dbReference type="PANTHER" id="PTHR45339">
    <property type="entry name" value="HYBRID SIGNAL TRANSDUCTION HISTIDINE KINASE J"/>
    <property type="match status" value="1"/>
</dbReference>
<dbReference type="Pfam" id="PF02518">
    <property type="entry name" value="HATPase_c"/>
    <property type="match status" value="1"/>
</dbReference>
<protein>
    <recommendedName>
        <fullName evidence="2">histidine kinase</fullName>
        <ecNumber evidence="2">2.7.13.3</ecNumber>
    </recommendedName>
</protein>
<dbReference type="InterPro" id="IPR001789">
    <property type="entry name" value="Sig_transdc_resp-reg_receiver"/>
</dbReference>
<feature type="domain" description="HAMP" evidence="11">
    <location>
        <begin position="698"/>
        <end position="750"/>
    </location>
</feature>
<evidence type="ECO:0000256" key="8">
    <source>
        <dbReference type="SAM" id="MobiDB-lite"/>
    </source>
</evidence>
<dbReference type="CDD" id="cd00229">
    <property type="entry name" value="SGNH_hydrolase"/>
    <property type="match status" value="1"/>
</dbReference>
<dbReference type="InterPro" id="IPR005467">
    <property type="entry name" value="His_kinase_dom"/>
</dbReference>
<dbReference type="GO" id="GO:0016020">
    <property type="term" value="C:membrane"/>
    <property type="evidence" value="ECO:0007669"/>
    <property type="project" value="InterPro"/>
</dbReference>
<sequence>MPTSPVLFVDDPAFDSPRPPLTHLTSGSSTSSAALSTPATSVSALSWPSPPCEPTSQPTSPFFSPGDSAAPPTTAASFDASPLAMDSMSEPLASSAPIHTFPTFVLALLTALESDPSSVRHHLDNLAQSHAAPANFLPIPMGKPGETDAIVASLSRIADRLRAAEGEEPGMKLVEADANGSVQEAPVPAGCAPPKMSTRRPFVPGDTVEEVRKNCEDQIQALKVLHAEELHRAQLSHDNEVRSIAVVTSAIARGDLTKTIDAEVEGEMAVLKTTLNEMVYKLRLFSSEVTRVALDVGTRGKLGGQAVVTGVEGTWRTLTETVNLLASQLTVQIRSIAIVTSAIARGDLSKTIDAEVQGEMLDLKSTVNGMVQRLRVFAAEVTRVAKEVGTDGQLGGQAIVHGVEGTWRELTFSVNSMAANLTLQVREIASVTKAVANGDLSKTVNIEASGEIQELKMTVNSMVAQLRRFAAEVTRVALEVGTEGQLGGTANVEGVQGEWSSLVASVNQMASNLTQQVRSIAAVTTAVAEGDLSKKIDVEVKGEMLDLKLTVNSMVDSLRLFAAEVTRVAKEVGTDGQLGGQAYVSNVSGEWKSLVDTVNVMCGNLTDQVRSIAKATTAVARGDLSQKVTIEANGEVLQLVVTINEMVDRLATFAAFASEVTRVAHEVGTKGNLGVTAKVDNIEGTWQEITNNVNTMALNLTSQVRAFAQISAAATEGDFSSFVTVEASGEMDSLKSKINKMVFSLRDSLQKNTAAREAAELANLQRENLMIVSNLATSLLLIIDDILDISKIEAGRMTVEQIPFSVRSAVFGILKTLAVKATQSRLNLILRQVITNLVGNAIKFTQRGQVALSCRLDAADLEEKAYQLEFCISDTGIGIKPDKINLIFDTFTQADGSTTRKYGGTALGLTISKRLVQLMGGELWVTSQFGRGSQFYFTIQCRIGEWNFDQVRQKTLIPHPGRRILFIDTLHHDPSVIESVEQLGLEITVVDTLEEACLLDHSQTGYFDTVLVDQLSVVERLRDVEHLRYIPLVLVTPQIPQLNLKYCLDFGIANCVESPTNAQDMCNALLPALEASNRIPSERGGDASFKVLLAEDNIVNQKVALKFLESAGHQTEVVENGALALEAVKKNFYDVVLMDLSMPIMGGHEATQIIRKFERENGLERLPIVALTAHAMLGDREKCIEVGMDEYLTKPLRKPDLLATINKVVLQRRAGVFAAKSNSRQNDPEDKSWRRSRTLSTSFLDDSLHDKTPLARLRLRPSIAVPAAAFALCIVFLLVGRSSHRPNAALSRPSLPALVQLGDHPNFDFDAHLEPVNHRAELEEEEVHTEEDGAEEALMEGEGAESDDVDDVESAEELEDEREAADLAKSHPNLLVKPFLPLTCEPCSSSLGPSASSTSVCGKYRSPPSTASSLLHPNILDHSVLFAGTGTEVRRVLKRAMRSALYGLKRHKEGSEGDVDKFEAEEPFRILVLGVSNCRGVDQKTECWPAHVLRWFQRTLPMEGDRDLVPVMPSRLFPPSSQSRPAKRDIERESATPPGRVYLAKPAARRKSATKKPSRAKGSHAGSRRRPSTQLINGSKSATGSAFFAYCFEEEMTLRRKNLDWGKGPDLVIVESGVNDVWPGGEQATRDFEKLLRTLRSLPSRPAVIALEAASLLLASTTSATSNAEYDHLPAAHFYDVPVLSVKHALFGPVHGLSSGSTSAGSVNKIDDLFLPDLHHPSDRGHELLADVLLAYLEQQACLAQQEVLAAATSRLHNHRGAVRLIGSRRDGQVDPSLDFPPHKDESVRPLPARSLFTPFSFDKKSHQVKEDMWDLPKPTCIQVGNAKSSVEPVKNKGWSKLAWARDKQYLAASKPGSSVTFRVRVGSGGTILADWLHSRFYDLGDVLVYLDGDRTRIKQLAGWWDLGWSIGVPTEIFKGVSPGKHDVTFELLPASKSSNPSSKNVNFRLIGLVST</sequence>
<dbReference type="SUPFAM" id="SSF52266">
    <property type="entry name" value="SGNH hydrolase"/>
    <property type="match status" value="1"/>
</dbReference>
<dbReference type="InterPro" id="IPR036890">
    <property type="entry name" value="HATPase_C_sf"/>
</dbReference>
<feature type="region of interest" description="Disordered" evidence="8">
    <location>
        <begin position="1511"/>
        <end position="1579"/>
    </location>
</feature>
<dbReference type="Gene3D" id="3.40.50.1110">
    <property type="entry name" value="SGNH hydrolase"/>
    <property type="match status" value="1"/>
</dbReference>
<proteinExistence type="predicted"/>
<dbReference type="CDD" id="cd16922">
    <property type="entry name" value="HATPase_EvgS-ArcB-TorS-like"/>
    <property type="match status" value="1"/>
</dbReference>
<feature type="compositionally biased region" description="Basic residues" evidence="8">
    <location>
        <begin position="1547"/>
        <end position="1571"/>
    </location>
</feature>
<feature type="modified residue" description="4-aspartylphosphate" evidence="7">
    <location>
        <position position="1139"/>
    </location>
</feature>
<name>A0A511K9Q8_RHOTO</name>
<accession>A0A511K9Q8</accession>
<feature type="region of interest" description="Disordered" evidence="8">
    <location>
        <begin position="1"/>
        <end position="77"/>
    </location>
</feature>
<comment type="caution">
    <text evidence="12">The sequence shown here is derived from an EMBL/GenBank/DDBJ whole genome shotgun (WGS) entry which is preliminary data.</text>
</comment>
<comment type="catalytic activity">
    <reaction evidence="1">
        <text>ATP + protein L-histidine = ADP + protein N-phospho-L-histidine.</text>
        <dbReference type="EC" id="2.7.13.3"/>
    </reaction>
</comment>
<keyword evidence="4" id="KW-0808">Transferase</keyword>
<evidence type="ECO:0000256" key="1">
    <source>
        <dbReference type="ARBA" id="ARBA00000085"/>
    </source>
</evidence>
<feature type="domain" description="HAMP" evidence="11">
    <location>
        <begin position="241"/>
        <end position="287"/>
    </location>
</feature>
<dbReference type="InterPro" id="IPR036514">
    <property type="entry name" value="SGNH_hydro_sf"/>
</dbReference>
<dbReference type="SMART" id="SM00448">
    <property type="entry name" value="REC"/>
    <property type="match status" value="1"/>
</dbReference>
<dbReference type="Pfam" id="PF00072">
    <property type="entry name" value="Response_reg"/>
    <property type="match status" value="1"/>
</dbReference>
<keyword evidence="3 7" id="KW-0597">Phosphoprotein</keyword>
<feature type="domain" description="HAMP" evidence="11">
    <location>
        <begin position="419"/>
        <end position="471"/>
    </location>
</feature>
<feature type="domain" description="Response regulatory" evidence="10">
    <location>
        <begin position="1090"/>
        <end position="1209"/>
    </location>
</feature>
<feature type="domain" description="HAMP" evidence="11">
    <location>
        <begin position="511"/>
        <end position="563"/>
    </location>
</feature>
<evidence type="ECO:0000256" key="5">
    <source>
        <dbReference type="ARBA" id="ARBA00022777"/>
    </source>
</evidence>
<dbReference type="PANTHER" id="PTHR45339:SF1">
    <property type="entry name" value="HYBRID SIGNAL TRANSDUCTION HISTIDINE KINASE J"/>
    <property type="match status" value="1"/>
</dbReference>
<keyword evidence="5" id="KW-0418">Kinase</keyword>
<keyword evidence="6" id="KW-0902">Two-component regulatory system</keyword>
<evidence type="ECO:0000256" key="4">
    <source>
        <dbReference type="ARBA" id="ARBA00022679"/>
    </source>
</evidence>
<dbReference type="OrthoDB" id="10266508at2759"/>
<dbReference type="EC" id="2.7.13.3" evidence="2"/>
<dbReference type="Proteomes" id="UP000321518">
    <property type="component" value="Unassembled WGS sequence"/>
</dbReference>
<feature type="region of interest" description="Disordered" evidence="8">
    <location>
        <begin position="1322"/>
        <end position="1367"/>
    </location>
</feature>
<dbReference type="PRINTS" id="PR00344">
    <property type="entry name" value="BCTRLSENSOR"/>
</dbReference>
<evidence type="ECO:0000256" key="7">
    <source>
        <dbReference type="PROSITE-ProRule" id="PRU00169"/>
    </source>
</evidence>
<dbReference type="GO" id="GO:0000160">
    <property type="term" value="P:phosphorelay signal transduction system"/>
    <property type="evidence" value="ECO:0007669"/>
    <property type="project" value="UniProtKB-KW"/>
</dbReference>
<evidence type="ECO:0000259" key="9">
    <source>
        <dbReference type="PROSITE" id="PS50109"/>
    </source>
</evidence>
<dbReference type="Gene3D" id="3.30.565.10">
    <property type="entry name" value="Histidine kinase-like ATPase, C-terminal domain"/>
    <property type="match status" value="1"/>
</dbReference>
<dbReference type="SUPFAM" id="SSF58104">
    <property type="entry name" value="Methyl-accepting chemotaxis protein (MCP) signaling domain"/>
    <property type="match status" value="2"/>
</dbReference>
<dbReference type="InterPro" id="IPR004358">
    <property type="entry name" value="Sig_transdc_His_kin-like_C"/>
</dbReference>
<feature type="compositionally biased region" description="Low complexity" evidence="8">
    <location>
        <begin position="54"/>
        <end position="65"/>
    </location>
</feature>
<dbReference type="CDD" id="cd17546">
    <property type="entry name" value="REC_hyHK_CKI1_RcsC-like"/>
    <property type="match status" value="1"/>
</dbReference>
<dbReference type="PROSITE" id="PS50110">
    <property type="entry name" value="RESPONSE_REGULATORY"/>
    <property type="match status" value="1"/>
</dbReference>
<dbReference type="InterPro" id="IPR011006">
    <property type="entry name" value="CheY-like_superfamily"/>
</dbReference>
<dbReference type="SUPFAM" id="SSF55874">
    <property type="entry name" value="ATPase domain of HSP90 chaperone/DNA topoisomerase II/histidine kinase"/>
    <property type="match status" value="1"/>
</dbReference>
<evidence type="ECO:0000256" key="6">
    <source>
        <dbReference type="ARBA" id="ARBA00023012"/>
    </source>
</evidence>
<dbReference type="Gene3D" id="1.20.120.1530">
    <property type="match status" value="3"/>
</dbReference>
<dbReference type="FunFam" id="1.20.120.1530:FF:000002">
    <property type="entry name" value="Two-component osmosensing histidine kinase"/>
    <property type="match status" value="2"/>
</dbReference>
<feature type="domain" description="HAMP" evidence="11">
    <location>
        <begin position="603"/>
        <end position="655"/>
    </location>
</feature>
<dbReference type="Pfam" id="PF00672">
    <property type="entry name" value="HAMP"/>
    <property type="match status" value="4"/>
</dbReference>
<feature type="compositionally biased region" description="Acidic residues" evidence="8">
    <location>
        <begin position="1322"/>
        <end position="1363"/>
    </location>
</feature>
<dbReference type="GO" id="GO:0071474">
    <property type="term" value="P:cellular hyperosmotic response"/>
    <property type="evidence" value="ECO:0007669"/>
    <property type="project" value="TreeGrafter"/>
</dbReference>
<dbReference type="InterPro" id="IPR003660">
    <property type="entry name" value="HAMP_dom"/>
</dbReference>
<feature type="compositionally biased region" description="Low complexity" evidence="8">
    <location>
        <begin position="21"/>
        <end position="46"/>
    </location>
</feature>
<dbReference type="Pfam" id="PF18947">
    <property type="entry name" value="HAMP_2"/>
    <property type="match status" value="1"/>
</dbReference>
<dbReference type="Gene3D" id="3.40.50.2300">
    <property type="match status" value="1"/>
</dbReference>
<evidence type="ECO:0000313" key="12">
    <source>
        <dbReference type="EMBL" id="GEM07090.1"/>
    </source>
</evidence>
<dbReference type="SMART" id="SM00304">
    <property type="entry name" value="HAMP"/>
    <property type="match status" value="6"/>
</dbReference>
<dbReference type="FunFam" id="3.40.50.2300:FF:000235">
    <property type="entry name" value="Probable nik-1 protein (Os-1p protein)"/>
    <property type="match status" value="1"/>
</dbReference>